<proteinExistence type="predicted"/>
<dbReference type="PROSITE" id="PS50003">
    <property type="entry name" value="PH_DOMAIN"/>
    <property type="match status" value="1"/>
</dbReference>
<dbReference type="InterPro" id="IPR001849">
    <property type="entry name" value="PH_domain"/>
</dbReference>
<dbReference type="Pfam" id="PF01852">
    <property type="entry name" value="START"/>
    <property type="match status" value="1"/>
</dbReference>
<evidence type="ECO:0000313" key="4">
    <source>
        <dbReference type="Proteomes" id="UP000675881"/>
    </source>
</evidence>
<keyword evidence="4" id="KW-1185">Reference proteome</keyword>
<dbReference type="GO" id="GO:0008289">
    <property type="term" value="F:lipid binding"/>
    <property type="evidence" value="ECO:0007669"/>
    <property type="project" value="InterPro"/>
</dbReference>
<gene>
    <name evidence="3" type="ORF">LSAA_1708</name>
</gene>
<dbReference type="InterPro" id="IPR011993">
    <property type="entry name" value="PH-like_dom_sf"/>
</dbReference>
<dbReference type="Gene3D" id="2.30.29.30">
    <property type="entry name" value="Pleckstrin-homology domain (PH domain)/Phosphotyrosine-binding domain (PTB)"/>
    <property type="match status" value="1"/>
</dbReference>
<dbReference type="SUPFAM" id="SSF50729">
    <property type="entry name" value="PH domain-like"/>
    <property type="match status" value="1"/>
</dbReference>
<dbReference type="InterPro" id="IPR051213">
    <property type="entry name" value="START_lipid_transfer"/>
</dbReference>
<sequence length="484" mass="55641">MVGDFSSVILRHNEDRPSSASPPPEIQGTLSKWTNYIHGWQDRYVSLRSDGSLQYFKSERETDYGCRGAISIGRASIIPHEFDEHRFDVSVDSDCVWYLRTRTIHDRVKWIEVLEAYKSRPQVEEGISSSSSLSRGNSSSILPSETHLKDKWSEIRTFKDILIKQLNSLRSTFQSESSLKSSDHVQSELTSFEATTTGIVTALGQMMELIEQRESFWKKQLNEEVERRIKAENELIHAKEVKKIDVFYDAVEDALEKLQEEQTYVEKLRLMSVKPSISNAEDHENHPLWSSVENITNEQLRLARIPVGDVWELFAEDGEMKMYKREEEVDGLVVDPLKAVHHVKGVTARDYINEFGLQRKGTPYFGLIVEKIKDISEDGESDTWLVCNQSTKHPDAPENSTGSCLRIYLTVIFLCDTLIYNGKTVKNCTREDVSCKITYCSVVNPGGWVPATALRTVYKREYPKFLKRFTAYVIQKTKKNPIMW</sequence>
<dbReference type="GO" id="GO:0005783">
    <property type="term" value="C:endoplasmic reticulum"/>
    <property type="evidence" value="ECO:0007669"/>
    <property type="project" value="UniProtKB-SubCell"/>
</dbReference>
<reference evidence="3" key="1">
    <citation type="submission" date="2021-02" db="EMBL/GenBank/DDBJ databases">
        <authorList>
            <person name="Bekaert M."/>
        </authorList>
    </citation>
    <scope>NUCLEOTIDE SEQUENCE</scope>
    <source>
        <strain evidence="3">IoA-00</strain>
    </source>
</reference>
<name>A0A7R8CFF8_LEPSM</name>
<dbReference type="PANTHER" id="PTHR19308">
    <property type="entry name" value="PHOSPHATIDYLCHOLINE TRANSFER PROTEIN"/>
    <property type="match status" value="1"/>
</dbReference>
<dbReference type="PROSITE" id="PS50848">
    <property type="entry name" value="START"/>
    <property type="match status" value="1"/>
</dbReference>
<dbReference type="AlphaFoldDB" id="A0A7R8CFF8"/>
<dbReference type="GO" id="GO:0035621">
    <property type="term" value="P:ER to Golgi ceramide transport"/>
    <property type="evidence" value="ECO:0007669"/>
    <property type="project" value="TreeGrafter"/>
</dbReference>
<dbReference type="Gene3D" id="3.30.530.20">
    <property type="match status" value="2"/>
</dbReference>
<evidence type="ECO:0000256" key="2">
    <source>
        <dbReference type="ARBA" id="ARBA00022824"/>
    </source>
</evidence>
<evidence type="ECO:0000313" key="3">
    <source>
        <dbReference type="EMBL" id="CAF2765796.1"/>
    </source>
</evidence>
<accession>A0A7R8CFF8</accession>
<dbReference type="Pfam" id="PF00169">
    <property type="entry name" value="PH"/>
    <property type="match status" value="1"/>
</dbReference>
<organism evidence="3 4">
    <name type="scientific">Lepeophtheirus salmonis</name>
    <name type="common">Salmon louse</name>
    <name type="synonym">Caligus salmonis</name>
    <dbReference type="NCBI Taxonomy" id="72036"/>
    <lineage>
        <taxon>Eukaryota</taxon>
        <taxon>Metazoa</taxon>
        <taxon>Ecdysozoa</taxon>
        <taxon>Arthropoda</taxon>
        <taxon>Crustacea</taxon>
        <taxon>Multicrustacea</taxon>
        <taxon>Hexanauplia</taxon>
        <taxon>Copepoda</taxon>
        <taxon>Siphonostomatoida</taxon>
        <taxon>Caligidae</taxon>
        <taxon>Lepeophtheirus</taxon>
    </lineage>
</organism>
<dbReference type="SUPFAM" id="SSF55961">
    <property type="entry name" value="Bet v1-like"/>
    <property type="match status" value="1"/>
</dbReference>
<dbReference type="OrthoDB" id="2344588at2759"/>
<keyword evidence="2" id="KW-0256">Endoplasmic reticulum</keyword>
<dbReference type="SMART" id="SM00233">
    <property type="entry name" value="PH"/>
    <property type="match status" value="1"/>
</dbReference>
<dbReference type="Proteomes" id="UP000675881">
    <property type="component" value="Chromosome 1"/>
</dbReference>
<dbReference type="EMBL" id="HG994580">
    <property type="protein sequence ID" value="CAF2765796.1"/>
    <property type="molecule type" value="Genomic_DNA"/>
</dbReference>
<dbReference type="PANTHER" id="PTHR19308:SF53">
    <property type="entry name" value="CERAMIDE TRANSFER PROTEIN"/>
    <property type="match status" value="1"/>
</dbReference>
<comment type="subcellular location">
    <subcellularLocation>
        <location evidence="1">Endoplasmic reticulum</location>
    </subcellularLocation>
</comment>
<evidence type="ECO:0000256" key="1">
    <source>
        <dbReference type="ARBA" id="ARBA00004240"/>
    </source>
</evidence>
<protein>
    <submittedName>
        <fullName evidence="3">COL4A3BP</fullName>
    </submittedName>
</protein>
<dbReference type="InterPro" id="IPR002913">
    <property type="entry name" value="START_lipid-bd_dom"/>
</dbReference>
<dbReference type="InterPro" id="IPR023393">
    <property type="entry name" value="START-like_dom_sf"/>
</dbReference>